<keyword evidence="4" id="KW-1185">Reference proteome</keyword>
<dbReference type="EMBL" id="JAHBBD010000002">
    <property type="protein sequence ID" value="MBW3082061.1"/>
    <property type="molecule type" value="Genomic_DNA"/>
</dbReference>
<dbReference type="PANTHER" id="PTHR30486">
    <property type="entry name" value="TWITCHING MOTILITY PROTEIN PILT"/>
    <property type="match status" value="1"/>
</dbReference>
<name>A0ABS6W6D9_9BIFI</name>
<evidence type="ECO:0000313" key="3">
    <source>
        <dbReference type="EMBL" id="MBW3082061.1"/>
    </source>
</evidence>
<protein>
    <submittedName>
        <fullName evidence="3">Flp pilus assembly complex ATPase component TadA</fullName>
    </submittedName>
</protein>
<reference evidence="3 4" key="1">
    <citation type="submission" date="2021-05" db="EMBL/GenBank/DDBJ databases">
        <title>Phylogenetic classification of ten novel species belonging to the genus Bifidobacterium comprising B. colchicus sp. nov., B. abeli sp. nov., B. bicoloris sp. nov., B. guerezis sp. nov., B. rosaliae sp. nov., B. santillanensis sp. nov., B. argentati sp. nov., B. amazzoni sp. nov., B. pluviali sp. nov., and B. pinnaculum sp. nov.</title>
        <authorList>
            <person name="Lugli G.A."/>
            <person name="Ruiz Garcia L."/>
            <person name="Margolles A."/>
            <person name="Ventura M."/>
        </authorList>
    </citation>
    <scope>NUCLEOTIDE SEQUENCE [LARGE SCALE GENOMIC DNA]</scope>
    <source>
        <strain evidence="3 4">6T3</strain>
    </source>
</reference>
<dbReference type="RefSeq" id="WP_219079811.1">
    <property type="nucleotide sequence ID" value="NZ_JAHBBD010000002.1"/>
</dbReference>
<dbReference type="InterPro" id="IPR050921">
    <property type="entry name" value="T4SS_GSP_E_ATPase"/>
</dbReference>
<sequence length="340" mass="35909">MDATEPPVLLGPLEELGRDPTVTDVAVTCEGRVWVDRGGGMSEYHPLVRFRSPSAVRDFAVQLCAQMGRRLDDACPIADASTVGGVRVHAVIAPLVPYGAAISIRFPNCGTPSLEALAVRGMMPAAWLPLLRRLVAHRATMLITGGTGAGKTTLLKALLAECAVCERIVTVEEVRELGGLGRGNHVSLVSREANVEGVGAVGLPELVKATLRMRPDRVVLGECRGEEVADVLRAFNSGHRGGMLTLHADGVARVPARLLSLGLLAGMAPDATALLAEGAFDVIVHLQRREGRRHIAQLGRLAVRDGRLVGVPVLTWDGAGHAAAGESWGPFRARWLDGAG</sequence>
<dbReference type="Proteomes" id="UP000812844">
    <property type="component" value="Unassembled WGS sequence"/>
</dbReference>
<proteinExistence type="inferred from homology"/>
<comment type="similarity">
    <text evidence="1">Belongs to the GSP E family.</text>
</comment>
<dbReference type="PANTHER" id="PTHR30486:SF6">
    <property type="entry name" value="TYPE IV PILUS RETRACTATION ATPASE PILT"/>
    <property type="match status" value="1"/>
</dbReference>
<feature type="domain" description="Bacterial type II secretion system protein E" evidence="2">
    <location>
        <begin position="11"/>
        <end position="267"/>
    </location>
</feature>
<organism evidence="3 4">
    <name type="scientific">Bifidobacterium phasiani</name>
    <dbReference type="NCBI Taxonomy" id="2834431"/>
    <lineage>
        <taxon>Bacteria</taxon>
        <taxon>Bacillati</taxon>
        <taxon>Actinomycetota</taxon>
        <taxon>Actinomycetes</taxon>
        <taxon>Bifidobacteriales</taxon>
        <taxon>Bifidobacteriaceae</taxon>
        <taxon>Bifidobacterium</taxon>
    </lineage>
</organism>
<evidence type="ECO:0000256" key="1">
    <source>
        <dbReference type="ARBA" id="ARBA00006611"/>
    </source>
</evidence>
<gene>
    <name evidence="3" type="primary">tadA</name>
    <name evidence="3" type="ORF">KIH73_01450</name>
</gene>
<dbReference type="CDD" id="cd01130">
    <property type="entry name" value="VirB11-like_ATPase"/>
    <property type="match status" value="1"/>
</dbReference>
<dbReference type="Pfam" id="PF00437">
    <property type="entry name" value="T2SSE"/>
    <property type="match status" value="1"/>
</dbReference>
<evidence type="ECO:0000313" key="4">
    <source>
        <dbReference type="Proteomes" id="UP000812844"/>
    </source>
</evidence>
<comment type="caution">
    <text evidence="3">The sequence shown here is derived from an EMBL/GenBank/DDBJ whole genome shotgun (WGS) entry which is preliminary data.</text>
</comment>
<dbReference type="InterPro" id="IPR001482">
    <property type="entry name" value="T2SS/T4SS_dom"/>
</dbReference>
<evidence type="ECO:0000259" key="2">
    <source>
        <dbReference type="Pfam" id="PF00437"/>
    </source>
</evidence>
<accession>A0ABS6W6D9</accession>